<name>A0ACB6RWR5_9PLEO</name>
<keyword evidence="2" id="KW-1185">Reference proteome</keyword>
<organism evidence="1 2">
    <name type="scientific">Macroventuria anomochaeta</name>
    <dbReference type="NCBI Taxonomy" id="301207"/>
    <lineage>
        <taxon>Eukaryota</taxon>
        <taxon>Fungi</taxon>
        <taxon>Dikarya</taxon>
        <taxon>Ascomycota</taxon>
        <taxon>Pezizomycotina</taxon>
        <taxon>Dothideomycetes</taxon>
        <taxon>Pleosporomycetidae</taxon>
        <taxon>Pleosporales</taxon>
        <taxon>Pleosporineae</taxon>
        <taxon>Didymellaceae</taxon>
        <taxon>Macroventuria</taxon>
    </lineage>
</organism>
<reference evidence="1" key="1">
    <citation type="journal article" date="2020" name="Stud. Mycol.">
        <title>101 Dothideomycetes genomes: a test case for predicting lifestyles and emergence of pathogens.</title>
        <authorList>
            <person name="Haridas S."/>
            <person name="Albert R."/>
            <person name="Binder M."/>
            <person name="Bloem J."/>
            <person name="Labutti K."/>
            <person name="Salamov A."/>
            <person name="Andreopoulos B."/>
            <person name="Baker S."/>
            <person name="Barry K."/>
            <person name="Bills G."/>
            <person name="Bluhm B."/>
            <person name="Cannon C."/>
            <person name="Castanera R."/>
            <person name="Culley D."/>
            <person name="Daum C."/>
            <person name="Ezra D."/>
            <person name="Gonzalez J."/>
            <person name="Henrissat B."/>
            <person name="Kuo A."/>
            <person name="Liang C."/>
            <person name="Lipzen A."/>
            <person name="Lutzoni F."/>
            <person name="Magnuson J."/>
            <person name="Mondo S."/>
            <person name="Nolan M."/>
            <person name="Ohm R."/>
            <person name="Pangilinan J."/>
            <person name="Park H.-J."/>
            <person name="Ramirez L."/>
            <person name="Alfaro M."/>
            <person name="Sun H."/>
            <person name="Tritt A."/>
            <person name="Yoshinaga Y."/>
            <person name="Zwiers L.-H."/>
            <person name="Turgeon B."/>
            <person name="Goodwin S."/>
            <person name="Spatafora J."/>
            <person name="Crous P."/>
            <person name="Grigoriev I."/>
        </authorList>
    </citation>
    <scope>NUCLEOTIDE SEQUENCE</scope>
    <source>
        <strain evidence="1">CBS 525.71</strain>
    </source>
</reference>
<dbReference type="Proteomes" id="UP000799754">
    <property type="component" value="Unassembled WGS sequence"/>
</dbReference>
<evidence type="ECO:0000313" key="2">
    <source>
        <dbReference type="Proteomes" id="UP000799754"/>
    </source>
</evidence>
<dbReference type="EMBL" id="MU006721">
    <property type="protein sequence ID" value="KAF2626341.1"/>
    <property type="molecule type" value="Genomic_DNA"/>
</dbReference>
<accession>A0ACB6RWR5</accession>
<gene>
    <name evidence="1" type="ORF">BU25DRAFT_411746</name>
</gene>
<protein>
    <submittedName>
        <fullName evidence="1">Uncharacterized protein</fullName>
    </submittedName>
</protein>
<comment type="caution">
    <text evidence="1">The sequence shown here is derived from an EMBL/GenBank/DDBJ whole genome shotgun (WGS) entry which is preliminary data.</text>
</comment>
<evidence type="ECO:0000313" key="1">
    <source>
        <dbReference type="EMBL" id="KAF2626341.1"/>
    </source>
</evidence>
<proteinExistence type="predicted"/>
<sequence length="328" mass="36272">MQDSSTSIICEFDYNSNAPNTYTVVCTALIVLFTFLLEYVAHSHLDCCNMINDDDDNNTLNTSLNTRSHEVLSPTIVDEQPRPRIAPQDDEPQVATSQPIASDQVPKSAQKKPPPLSDCCTCCLPYPSPNIRANRLIVAVFLYAVTLTAFIVRIHDINHPYIRPECQGYVWKGQGSIPEPNWWAVALLNILPFIAASFNLVRTVVDCFLVRWGQALVYDGGISGTCTWPPCIPLFLVYVVIKGVFAWPIAWMMGRPMSSVWLASKAQTRRRDDIEMQGDETRRLVDDVDGEGEEGEGSTDGPPAYNVAVHHQTPQGQGEVSKGGATMA</sequence>